<reference evidence="2" key="1">
    <citation type="submission" date="2012-01" db="EMBL/GenBank/DDBJ databases">
        <title>The Genome Sequence of Treponema denticola OTK.</title>
        <authorList>
            <consortium name="The Broad Institute Genome Sequencing Platform"/>
            <person name="Earl A."/>
            <person name="Ward D."/>
            <person name="Feldgarden M."/>
            <person name="Gevers D."/>
            <person name="Blanton J.M."/>
            <person name="Fenno C.J."/>
            <person name="Baranova O.V."/>
            <person name="Mathney J."/>
            <person name="Dewhirst F.E."/>
            <person name="Izard J."/>
            <person name="Young S.K."/>
            <person name="Zeng Q."/>
            <person name="Gargeya S."/>
            <person name="Fitzgerald M."/>
            <person name="Haas B."/>
            <person name="Abouelleil A."/>
            <person name="Alvarado L."/>
            <person name="Arachchi H.M."/>
            <person name="Berlin A."/>
            <person name="Chapman S.B."/>
            <person name="Gearin G."/>
            <person name="Goldberg J."/>
            <person name="Griggs A."/>
            <person name="Gujja S."/>
            <person name="Hansen M."/>
            <person name="Heiman D."/>
            <person name="Howarth C."/>
            <person name="Larimer J."/>
            <person name="Lui A."/>
            <person name="MacDonald P.J.P."/>
            <person name="McCowen C."/>
            <person name="Montmayeur A."/>
            <person name="Murphy C."/>
            <person name="Neiman D."/>
            <person name="Pearson M."/>
            <person name="Priest M."/>
            <person name="Roberts A."/>
            <person name="Saif S."/>
            <person name="Shea T."/>
            <person name="Sisk P."/>
            <person name="Stolte C."/>
            <person name="Sykes S."/>
            <person name="Wortman J."/>
            <person name="Nusbaum C."/>
            <person name="Birren B."/>
        </authorList>
    </citation>
    <scope>NUCLEOTIDE SEQUENCE [LARGE SCALE GENOMIC DNA]</scope>
    <source>
        <strain evidence="2">OTK</strain>
    </source>
</reference>
<keyword evidence="1" id="KW-0732">Signal</keyword>
<dbReference type="Proteomes" id="UP000011701">
    <property type="component" value="Chromosome"/>
</dbReference>
<organism evidence="2">
    <name type="scientific">Treponema denticola OTK</name>
    <dbReference type="NCBI Taxonomy" id="999434"/>
    <lineage>
        <taxon>Bacteria</taxon>
        <taxon>Pseudomonadati</taxon>
        <taxon>Spirochaetota</taxon>
        <taxon>Spirochaetia</taxon>
        <taxon>Spirochaetales</taxon>
        <taxon>Treponemataceae</taxon>
        <taxon>Treponema</taxon>
    </lineage>
</organism>
<proteinExistence type="predicted"/>
<sequence>MKKIIFIILSVLFCSAFIFSQNNFERESVLTEQSVQEFIKDYEYLFADLKNENAGKLIYTEKTESVRETFDRVLKVKPSKKIKRIFEKYGFDGDKGMYQILVLQYGIVACTIEETLNEIANENRTEKQKENDRQTAAWLSEIKAQINSSDYKLIQKYFKDLYEVFNRIEEKI</sequence>
<comment type="caution">
    <text evidence="2">The sequence shown here is derived from an EMBL/GenBank/DDBJ whole genome shotgun (WGS) entry which is preliminary data.</text>
</comment>
<gene>
    <name evidence="2" type="ORF">HMPREF9723_02371</name>
</gene>
<protein>
    <submittedName>
        <fullName evidence="2">Uncharacterized protein</fullName>
    </submittedName>
</protein>
<dbReference type="PATRIC" id="fig|999434.4.peg.2469"/>
<dbReference type="HOGENOM" id="CLU_1546876_0_0_12"/>
<dbReference type="AlphaFoldDB" id="A0A0F6MLC2"/>
<accession>A0A0F6MLC2</accession>
<name>A0A0F6MLC2_TREDN</name>
<evidence type="ECO:0000256" key="1">
    <source>
        <dbReference type="SAM" id="SignalP"/>
    </source>
</evidence>
<feature type="chain" id="PRO_5002508315" evidence="1">
    <location>
        <begin position="21"/>
        <end position="172"/>
    </location>
</feature>
<evidence type="ECO:0000313" key="2">
    <source>
        <dbReference type="EMBL" id="EMB19674.1"/>
    </source>
</evidence>
<feature type="signal peptide" evidence="1">
    <location>
        <begin position="1"/>
        <end position="20"/>
    </location>
</feature>
<dbReference type="RefSeq" id="WP_002693490.1">
    <property type="nucleotide sequence ID" value="NZ_CM001797.1"/>
</dbReference>
<dbReference type="EMBL" id="AGDY01000010">
    <property type="protein sequence ID" value="EMB19674.1"/>
    <property type="molecule type" value="Genomic_DNA"/>
</dbReference>